<dbReference type="OrthoDB" id="9807350at2"/>
<feature type="transmembrane region" description="Helical" evidence="1">
    <location>
        <begin position="26"/>
        <end position="46"/>
    </location>
</feature>
<dbReference type="SUPFAM" id="SSF82714">
    <property type="entry name" value="Multidrug efflux transporter AcrB TolC docking domain, DN and DC subdomains"/>
    <property type="match status" value="2"/>
</dbReference>
<organism evidence="2 3">
    <name type="scientific">Aureimonas jatrophae</name>
    <dbReference type="NCBI Taxonomy" id="1166073"/>
    <lineage>
        <taxon>Bacteria</taxon>
        <taxon>Pseudomonadati</taxon>
        <taxon>Pseudomonadota</taxon>
        <taxon>Alphaproteobacteria</taxon>
        <taxon>Hyphomicrobiales</taxon>
        <taxon>Aurantimonadaceae</taxon>
        <taxon>Aureimonas</taxon>
    </lineage>
</organism>
<accession>A0A1H0EK39</accession>
<keyword evidence="1" id="KW-1133">Transmembrane helix</keyword>
<dbReference type="Gene3D" id="3.30.70.1430">
    <property type="entry name" value="Multidrug efflux transporter AcrB pore domain"/>
    <property type="match status" value="2"/>
</dbReference>
<dbReference type="Gene3D" id="3.30.2090.10">
    <property type="entry name" value="Multidrug efflux transporter AcrB TolC docking domain, DN and DC subdomains"/>
    <property type="match status" value="2"/>
</dbReference>
<reference evidence="2 3" key="1">
    <citation type="submission" date="2016-10" db="EMBL/GenBank/DDBJ databases">
        <authorList>
            <person name="de Groot N.N."/>
        </authorList>
    </citation>
    <scope>NUCLEOTIDE SEQUENCE [LARGE SCALE GENOMIC DNA]</scope>
    <source>
        <strain evidence="3">L7-484,KACC 16230,DSM 25025</strain>
    </source>
</reference>
<name>A0A1H0EK39_9HYPH</name>
<feature type="transmembrane region" description="Helical" evidence="1">
    <location>
        <begin position="536"/>
        <end position="556"/>
    </location>
</feature>
<feature type="transmembrane region" description="Helical" evidence="1">
    <location>
        <begin position="858"/>
        <end position="876"/>
    </location>
</feature>
<feature type="transmembrane region" description="Helical" evidence="1">
    <location>
        <begin position="395"/>
        <end position="420"/>
    </location>
</feature>
<dbReference type="Pfam" id="PF00873">
    <property type="entry name" value="ACR_tran"/>
    <property type="match status" value="1"/>
</dbReference>
<evidence type="ECO:0000256" key="1">
    <source>
        <dbReference type="SAM" id="Phobius"/>
    </source>
</evidence>
<feature type="transmembrane region" description="Helical" evidence="1">
    <location>
        <begin position="472"/>
        <end position="495"/>
    </location>
</feature>
<dbReference type="RefSeq" id="WP_090669872.1">
    <property type="nucleotide sequence ID" value="NZ_FNIT01000002.1"/>
</dbReference>
<dbReference type="PANTHER" id="PTHR32063">
    <property type="match status" value="1"/>
</dbReference>
<dbReference type="SUPFAM" id="SSF82693">
    <property type="entry name" value="Multidrug efflux transporter AcrB pore domain, PN1, PN2, PC1 and PC2 subdomains"/>
    <property type="match status" value="3"/>
</dbReference>
<dbReference type="GO" id="GO:0042910">
    <property type="term" value="F:xenobiotic transmembrane transporter activity"/>
    <property type="evidence" value="ECO:0007669"/>
    <property type="project" value="TreeGrafter"/>
</dbReference>
<feature type="transmembrane region" description="Helical" evidence="1">
    <location>
        <begin position="990"/>
        <end position="1016"/>
    </location>
</feature>
<keyword evidence="1" id="KW-0472">Membrane</keyword>
<dbReference type="Gene3D" id="3.30.70.1440">
    <property type="entry name" value="Multidrug efflux transporter AcrB pore domain"/>
    <property type="match status" value="1"/>
</dbReference>
<dbReference type="AlphaFoldDB" id="A0A1H0EK39"/>
<feature type="transmembrane region" description="Helical" evidence="1">
    <location>
        <begin position="345"/>
        <end position="362"/>
    </location>
</feature>
<dbReference type="STRING" id="1166073.SAMN05192530_10277"/>
<dbReference type="Gene3D" id="1.20.1640.10">
    <property type="entry name" value="Multidrug efflux transporter AcrB transmembrane domain"/>
    <property type="match status" value="2"/>
</dbReference>
<proteinExistence type="predicted"/>
<keyword evidence="1" id="KW-0812">Transmembrane</keyword>
<dbReference type="PRINTS" id="PR00702">
    <property type="entry name" value="ACRIFLAVINRP"/>
</dbReference>
<dbReference type="InterPro" id="IPR001036">
    <property type="entry name" value="Acrflvin-R"/>
</dbReference>
<feature type="transmembrane region" description="Helical" evidence="1">
    <location>
        <begin position="959"/>
        <end position="978"/>
    </location>
</feature>
<feature type="transmembrane region" description="Helical" evidence="1">
    <location>
        <begin position="883"/>
        <end position="904"/>
    </location>
</feature>
<evidence type="ECO:0000313" key="3">
    <source>
        <dbReference type="Proteomes" id="UP000198793"/>
    </source>
</evidence>
<dbReference type="InterPro" id="IPR027463">
    <property type="entry name" value="AcrB_DN_DC_subdom"/>
</dbReference>
<feature type="transmembrane region" description="Helical" evidence="1">
    <location>
        <begin position="369"/>
        <end position="389"/>
    </location>
</feature>
<dbReference type="Proteomes" id="UP000198793">
    <property type="component" value="Unassembled WGS sequence"/>
</dbReference>
<protein>
    <submittedName>
        <fullName evidence="2">Hydrophobic/amphiphilic exporter-1, HAE1 family</fullName>
    </submittedName>
</protein>
<dbReference type="Gene3D" id="3.30.70.1320">
    <property type="entry name" value="Multidrug efflux transporter AcrB pore domain like"/>
    <property type="match status" value="1"/>
</dbReference>
<dbReference type="PANTHER" id="PTHR32063:SF14">
    <property type="entry name" value="BLL4319 PROTEIN"/>
    <property type="match status" value="1"/>
</dbReference>
<feature type="transmembrane region" description="Helical" evidence="1">
    <location>
        <begin position="440"/>
        <end position="460"/>
    </location>
</feature>
<sequence length="1047" mass="110731">MSGSPGSDHKPDGLTALTSLFIRRPVFTIVINLLVIVAGLAAFNAIEVRELPNVDRPVISVTTTFEGASPEVVDRQLTSEIESAVARVPGIASISSSSRFGQSRVTLEFSSSTDLNVAASDVRDAVAGVANRLPEDADESRIVKADADADAIMRLAVLSESLPIEELTTLVDDRIADRIAAVEGVADVELSGERERLVYVDVRPDELATRGLTLGDVSTALSNASFDRPAGSLESPTQNLVVRADASLATPEAFGAVVLNGQTRLRDVASVRFGPDEAASKLRVNGETGIGLGVIRQAGSSTIAISEGVRAAVAELNASLPGDTRLVVTSDDATFIEGSIHEVELTLGLAVLIVVAVIYLFLLNARATIIPTLTIPIALVGVLAAIYLVGFSLNIITLLALVLATGMVVDDAIIVLENIIRRRDMGCSVKAAAVLGTREVFFAVISTTATLAAVFIPISFLPGVAGGLFREFGFVLAISVTLSAFIALTLCPMLASLMLREHEPRQGPAKRFVNRIGARLGGLYAFLLRRALDNPLPVMVASLLFAAGAVAVYTTLPQQLTPSEDRGQVLMSISAPQSASLDYTDAQMRRVEEIVLPYVASGEATSVFARVGTGSSNSAFMVMTLAGWGDRERRQQEIATELNAAFRNIPGVQARAIQPNSLGIRGGGRGLQFAIAGPNYERLTDSAEALEEAMNADGRWGRVQLAFDTTQPQLSVRIDRTKASDLGIDIDALAGAMQSLLDGREIATTYVGDRSVPIHVVSTAAPINDPTDLANIFLRTTDGRFVPMSSIATIEEQAIAPSLARENQSRSVALSADLVPGYSISQGWADVQRFAAERLPDEMRLVPLAEAATLEETSGGLAVVFVFAIVVVFLVLAAQFESFVSALIIIATVPLGVACAIYAMDFFGETLNLYSQIGLVLLVGIMAKNGILIVEFANQLRDEGRSVRQAIEEASTIRLRPVMMTMIATIVGGVPLVFSAGAGAEARVTLGYVIVGGLGLATLATLFLTPVVYLLLARFSKPVGAREAELNRDLAAAGRMGRAEPAE</sequence>
<gene>
    <name evidence="2" type="ORF">SAMN05192530_10277</name>
</gene>
<dbReference type="SUPFAM" id="SSF82866">
    <property type="entry name" value="Multidrug efflux transporter AcrB transmembrane domain"/>
    <property type="match status" value="2"/>
</dbReference>
<dbReference type="GO" id="GO:0005886">
    <property type="term" value="C:plasma membrane"/>
    <property type="evidence" value="ECO:0007669"/>
    <property type="project" value="TreeGrafter"/>
</dbReference>
<dbReference type="EMBL" id="FNIT01000002">
    <property type="protein sequence ID" value="SDN82731.1"/>
    <property type="molecule type" value="Genomic_DNA"/>
</dbReference>
<evidence type="ECO:0000313" key="2">
    <source>
        <dbReference type="EMBL" id="SDN82731.1"/>
    </source>
</evidence>
<keyword evidence="3" id="KW-1185">Reference proteome</keyword>
<feature type="transmembrane region" description="Helical" evidence="1">
    <location>
        <begin position="916"/>
        <end position="938"/>
    </location>
</feature>